<dbReference type="InterPro" id="IPR002130">
    <property type="entry name" value="Cyclophilin-type_PPIase_dom"/>
</dbReference>
<protein>
    <recommendedName>
        <fullName evidence="4">Peptidyl-prolyl cis-trans isomerase</fullName>
        <shortName evidence="4">PPIase</shortName>
        <ecNumber evidence="4">5.2.1.8</ecNumber>
    </recommendedName>
</protein>
<dbReference type="EMBL" id="KE561067">
    <property type="protein sequence ID" value="EPZ33303.1"/>
    <property type="molecule type" value="Genomic_DNA"/>
</dbReference>
<dbReference type="PRINTS" id="PR00153">
    <property type="entry name" value="CSAPPISMRASE"/>
</dbReference>
<organism evidence="6 7">
    <name type="scientific">Rozella allomycis (strain CSF55)</name>
    <dbReference type="NCBI Taxonomy" id="988480"/>
    <lineage>
        <taxon>Eukaryota</taxon>
        <taxon>Fungi</taxon>
        <taxon>Fungi incertae sedis</taxon>
        <taxon>Cryptomycota</taxon>
        <taxon>Cryptomycota incertae sedis</taxon>
        <taxon>Rozella</taxon>
    </lineage>
</organism>
<dbReference type="HOGENOM" id="CLU_012062_4_3_1"/>
<dbReference type="PIRSF" id="PIRSF001467">
    <property type="entry name" value="Peptidylpro_ismrse"/>
    <property type="match status" value="1"/>
</dbReference>
<dbReference type="FunFam" id="2.40.100.10:FF:000025">
    <property type="entry name" value="Peptidyl-prolyl cis-trans isomerase CYP19-2"/>
    <property type="match status" value="1"/>
</dbReference>
<dbReference type="GO" id="GO:0016018">
    <property type="term" value="F:cyclosporin A binding"/>
    <property type="evidence" value="ECO:0007669"/>
    <property type="project" value="TreeGrafter"/>
</dbReference>
<evidence type="ECO:0000256" key="2">
    <source>
        <dbReference type="ARBA" id="ARBA00023110"/>
    </source>
</evidence>
<evidence type="ECO:0000256" key="4">
    <source>
        <dbReference type="RuleBase" id="RU363019"/>
    </source>
</evidence>
<comment type="similarity">
    <text evidence="4">Belongs to the cyclophilin-type PPIase family.</text>
</comment>
<evidence type="ECO:0000259" key="5">
    <source>
        <dbReference type="PROSITE" id="PS50072"/>
    </source>
</evidence>
<dbReference type="OrthoDB" id="193499at2759"/>
<dbReference type="OMA" id="VIKIRDC"/>
<comment type="catalytic activity">
    <reaction evidence="1 4">
        <text>[protein]-peptidylproline (omega=180) = [protein]-peptidylproline (omega=0)</text>
        <dbReference type="Rhea" id="RHEA:16237"/>
        <dbReference type="Rhea" id="RHEA-COMP:10747"/>
        <dbReference type="Rhea" id="RHEA-COMP:10748"/>
        <dbReference type="ChEBI" id="CHEBI:83833"/>
        <dbReference type="ChEBI" id="CHEBI:83834"/>
        <dbReference type="EC" id="5.2.1.8"/>
    </reaction>
</comment>
<dbReference type="GO" id="GO:0003755">
    <property type="term" value="F:peptidyl-prolyl cis-trans isomerase activity"/>
    <property type="evidence" value="ECO:0007669"/>
    <property type="project" value="UniProtKB-UniRule"/>
</dbReference>
<dbReference type="SUPFAM" id="SSF50891">
    <property type="entry name" value="Cyclophilin-like"/>
    <property type="match status" value="1"/>
</dbReference>
<dbReference type="InterPro" id="IPR029000">
    <property type="entry name" value="Cyclophilin-like_dom_sf"/>
</dbReference>
<name>A0A075ASR4_ROZAC</name>
<comment type="function">
    <text evidence="4">PPIases accelerate the folding of proteins. It catalyzes the cis-trans isomerization of proline imidic peptide bonds in oligopeptides.</text>
</comment>
<evidence type="ECO:0000313" key="6">
    <source>
        <dbReference type="EMBL" id="EPZ33303.1"/>
    </source>
</evidence>
<dbReference type="Proteomes" id="UP000030755">
    <property type="component" value="Unassembled WGS sequence"/>
</dbReference>
<keyword evidence="3 4" id="KW-0413">Isomerase</keyword>
<gene>
    <name evidence="6" type="ORF">O9G_001715</name>
</gene>
<dbReference type="Pfam" id="PF00160">
    <property type="entry name" value="Pro_isomerase"/>
    <property type="match status" value="1"/>
</dbReference>
<keyword evidence="2 4" id="KW-0697">Rotamase</keyword>
<dbReference type="STRING" id="988480.A0A075ASR4"/>
<evidence type="ECO:0000313" key="7">
    <source>
        <dbReference type="Proteomes" id="UP000030755"/>
    </source>
</evidence>
<feature type="domain" description="PPIase cyclophilin-type" evidence="5">
    <location>
        <begin position="11"/>
        <end position="165"/>
    </location>
</feature>
<dbReference type="Gene3D" id="2.40.100.10">
    <property type="entry name" value="Cyclophilin-like"/>
    <property type="match status" value="1"/>
</dbReference>
<sequence>MKQKVQNEYVFLEIEVDEILVGRIIVELFFDVVPKTCENFKILCTGEKGCGYKGCKFHRGFVIQGGDFVNGDGSGGYSIYGKRFKDENFRLKHTEEGLLSMANAGSKDTNASQFFITCAPLPKLNRKHVVFGKVVSGLEITKELESLGSKTGITSKVIKIRDCGLIEMNQDNSTT</sequence>
<keyword evidence="7" id="KW-1185">Reference proteome</keyword>
<dbReference type="InterPro" id="IPR024936">
    <property type="entry name" value="Cyclophilin-type_PPIase"/>
</dbReference>
<reference evidence="6 7" key="1">
    <citation type="journal article" date="2013" name="Curr. Biol.">
        <title>Shared signatures of parasitism and phylogenomics unite Cryptomycota and microsporidia.</title>
        <authorList>
            <person name="James T.Y."/>
            <person name="Pelin A."/>
            <person name="Bonen L."/>
            <person name="Ahrendt S."/>
            <person name="Sain D."/>
            <person name="Corradi N."/>
            <person name="Stajich J.E."/>
        </authorList>
    </citation>
    <scope>NUCLEOTIDE SEQUENCE [LARGE SCALE GENOMIC DNA]</scope>
    <source>
        <strain evidence="6 7">CSF55</strain>
    </source>
</reference>
<dbReference type="EC" id="5.2.1.8" evidence="4"/>
<evidence type="ECO:0000256" key="1">
    <source>
        <dbReference type="ARBA" id="ARBA00000971"/>
    </source>
</evidence>
<proteinExistence type="inferred from homology"/>
<dbReference type="GO" id="GO:0005737">
    <property type="term" value="C:cytoplasm"/>
    <property type="evidence" value="ECO:0007669"/>
    <property type="project" value="TreeGrafter"/>
</dbReference>
<dbReference type="PANTHER" id="PTHR11071:SF561">
    <property type="entry name" value="PEPTIDYL-PROLYL CIS-TRANS ISOMERASE D-RELATED"/>
    <property type="match status" value="1"/>
</dbReference>
<accession>A0A075ASR4</accession>
<evidence type="ECO:0000256" key="3">
    <source>
        <dbReference type="ARBA" id="ARBA00023235"/>
    </source>
</evidence>
<dbReference type="GO" id="GO:0006457">
    <property type="term" value="P:protein folding"/>
    <property type="evidence" value="ECO:0007669"/>
    <property type="project" value="TreeGrafter"/>
</dbReference>
<dbReference type="AlphaFoldDB" id="A0A075ASR4"/>
<dbReference type="PANTHER" id="PTHR11071">
    <property type="entry name" value="PEPTIDYL-PROLYL CIS-TRANS ISOMERASE"/>
    <property type="match status" value="1"/>
</dbReference>
<dbReference type="PROSITE" id="PS50072">
    <property type="entry name" value="CSA_PPIASE_2"/>
    <property type="match status" value="1"/>
</dbReference>